<evidence type="ECO:0000256" key="2">
    <source>
        <dbReference type="SAM" id="Phobius"/>
    </source>
</evidence>
<protein>
    <recommendedName>
        <fullName evidence="3">HAUS augmin-like complex subunit 6 N-terminal domain-containing protein</fullName>
    </recommendedName>
</protein>
<evidence type="ECO:0000256" key="1">
    <source>
        <dbReference type="SAM" id="MobiDB-lite"/>
    </source>
</evidence>
<accession>A0A5N6QXV2</accession>
<dbReference type="InterPro" id="IPR026797">
    <property type="entry name" value="HAUS_6"/>
</dbReference>
<evidence type="ECO:0000313" key="4">
    <source>
        <dbReference type="EMBL" id="KAE8021385.1"/>
    </source>
</evidence>
<feature type="region of interest" description="Disordered" evidence="1">
    <location>
        <begin position="448"/>
        <end position="481"/>
    </location>
</feature>
<evidence type="ECO:0000313" key="5">
    <source>
        <dbReference type="Proteomes" id="UP000327013"/>
    </source>
</evidence>
<feature type="region of interest" description="Disordered" evidence="1">
    <location>
        <begin position="297"/>
        <end position="317"/>
    </location>
</feature>
<keyword evidence="2" id="KW-0472">Membrane</keyword>
<feature type="transmembrane region" description="Helical" evidence="2">
    <location>
        <begin position="752"/>
        <end position="772"/>
    </location>
</feature>
<gene>
    <name evidence="4" type="ORF">FH972_007279</name>
</gene>
<reference evidence="4 5" key="1">
    <citation type="submission" date="2019-06" db="EMBL/GenBank/DDBJ databases">
        <title>A chromosomal-level reference genome of Carpinus fangiana (Coryloideae, Betulaceae).</title>
        <authorList>
            <person name="Yang X."/>
            <person name="Wang Z."/>
            <person name="Zhang L."/>
            <person name="Hao G."/>
            <person name="Liu J."/>
            <person name="Yang Y."/>
        </authorList>
    </citation>
    <scope>NUCLEOTIDE SEQUENCE [LARGE SCALE GENOMIC DNA]</scope>
    <source>
        <strain evidence="4">Cfa_2016G</strain>
        <tissue evidence="4">Leaf</tissue>
    </source>
</reference>
<dbReference type="Pfam" id="PF14661">
    <property type="entry name" value="HAUS6_N"/>
    <property type="match status" value="1"/>
</dbReference>
<feature type="region of interest" description="Disordered" evidence="1">
    <location>
        <begin position="380"/>
        <end position="400"/>
    </location>
</feature>
<dbReference type="GO" id="GO:0008017">
    <property type="term" value="F:microtubule binding"/>
    <property type="evidence" value="ECO:0007669"/>
    <property type="project" value="TreeGrafter"/>
</dbReference>
<dbReference type="InterPro" id="IPR028163">
    <property type="entry name" value="HAUS_6_N"/>
</dbReference>
<proteinExistence type="predicted"/>
<dbReference type="AlphaFoldDB" id="A0A5N6QXV2"/>
<keyword evidence="5" id="KW-1185">Reference proteome</keyword>
<dbReference type="Proteomes" id="UP000327013">
    <property type="component" value="Chromosome 3"/>
</dbReference>
<feature type="domain" description="HAUS augmin-like complex subunit 6 N-terminal" evidence="3">
    <location>
        <begin position="1"/>
        <end position="245"/>
    </location>
</feature>
<dbReference type="GO" id="GO:0070652">
    <property type="term" value="C:HAUS complex"/>
    <property type="evidence" value="ECO:0007669"/>
    <property type="project" value="InterPro"/>
</dbReference>
<dbReference type="OrthoDB" id="5575722at2759"/>
<dbReference type="PANTHER" id="PTHR16151:SF2">
    <property type="entry name" value="HAUS AUGMIN-LIKE COMPLEX SUBUNIT 6"/>
    <property type="match status" value="1"/>
</dbReference>
<feature type="compositionally biased region" description="Polar residues" evidence="1">
    <location>
        <begin position="523"/>
        <end position="532"/>
    </location>
</feature>
<feature type="compositionally biased region" description="Polar residues" evidence="1">
    <location>
        <begin position="460"/>
        <end position="476"/>
    </location>
</feature>
<organism evidence="4 5">
    <name type="scientific">Carpinus fangiana</name>
    <dbReference type="NCBI Taxonomy" id="176857"/>
    <lineage>
        <taxon>Eukaryota</taxon>
        <taxon>Viridiplantae</taxon>
        <taxon>Streptophyta</taxon>
        <taxon>Embryophyta</taxon>
        <taxon>Tracheophyta</taxon>
        <taxon>Spermatophyta</taxon>
        <taxon>Magnoliopsida</taxon>
        <taxon>eudicotyledons</taxon>
        <taxon>Gunneridae</taxon>
        <taxon>Pentapetalae</taxon>
        <taxon>rosids</taxon>
        <taxon>fabids</taxon>
        <taxon>Fagales</taxon>
        <taxon>Betulaceae</taxon>
        <taxon>Carpinus</taxon>
    </lineage>
</organism>
<dbReference type="GO" id="GO:1990498">
    <property type="term" value="C:mitotic spindle microtubule"/>
    <property type="evidence" value="ECO:0007669"/>
    <property type="project" value="TreeGrafter"/>
</dbReference>
<sequence>MYTNCLLLGLDPAVIGVGGSNGVPRVGLFRHSNPKLGEQLLYFILSSLRGPIQSAKDFDKVWPIFDSAQSRDFRKVVQGIISELESQGALPRSNSRVSSLATCCGPRFVELLWQLSLHALREVHRRTFAADVASNPLPAPLTDVAFSHAATLLPVTKARIALERRRFLKNAETAVQRQAMWSNLAHEMTAEFRGLCAEEAYLQQELEKLHDLRNKVKLEGELWDDLVSSSSQNSHLVSKATRLWESILARKSQHEVLASGPIEDLIAHREHRYRISGSALLAAMDQSSQVPYSDVLSVESGDLPSTHMNDKDQSDGSYVNVNREKLKNLDSSHSQVNDETLSRVDDRSGRVQPTVDVAEIIRRWTHALQRIHKQSLHLAKANNGEGPEILRSAQDGGTSGHAESLAITLAEHQQHLASFQVLNNQLREVAPAIQKSISECTEKVQSISSTLPSMTRHRGQSTSPLQAQSSGRTLESSSDDVAEVTTKMSTILLDKVSASPPALKLPQLFSVTPNSSGKGGNMQKRNTSASQTNQIENFSERKSLDQPLAINQVENIPQDSDNSYVQNLKRSVREAALSMKSCNSESLRESHSDESSEHFFVPLSTTGFSNLGPENKASSFRSKRLFVSRVENSLRENHAPDGSIRSKYDEFPDMLNDLDSLHGFDSVNGFLSVSDSNGAASDAQRSFYDFEESQEQVFSPPFLMDTSLLADSYEDLLVRVFSPLPLSLYDAVFVGYYSSFMFCIFCRYPAHFFILLFGGNYEAIAALIYMLGTCLELEMVVTCWNADLGLKGQNPQPTNVVGNFPRQFVYKMLPKKRNAASLCFRSSR</sequence>
<feature type="region of interest" description="Disordered" evidence="1">
    <location>
        <begin position="510"/>
        <end position="532"/>
    </location>
</feature>
<name>A0A5N6QXV2_9ROSI</name>
<dbReference type="GO" id="GO:0051225">
    <property type="term" value="P:spindle assembly"/>
    <property type="evidence" value="ECO:0007669"/>
    <property type="project" value="InterPro"/>
</dbReference>
<keyword evidence="2" id="KW-0812">Transmembrane</keyword>
<dbReference type="EMBL" id="CM017323">
    <property type="protein sequence ID" value="KAE8021385.1"/>
    <property type="molecule type" value="Genomic_DNA"/>
</dbReference>
<keyword evidence="2" id="KW-1133">Transmembrane helix</keyword>
<dbReference type="PANTHER" id="PTHR16151">
    <property type="entry name" value="HAUS AUGMIN-LIKE COMPLEX SUBUNIT 6"/>
    <property type="match status" value="1"/>
</dbReference>
<evidence type="ECO:0000259" key="3">
    <source>
        <dbReference type="Pfam" id="PF14661"/>
    </source>
</evidence>